<dbReference type="InterPro" id="IPR014776">
    <property type="entry name" value="4pyrrole_Mease_sub2"/>
</dbReference>
<evidence type="ECO:0000256" key="7">
    <source>
        <dbReference type="RuleBase" id="RU003960"/>
    </source>
</evidence>
<proteinExistence type="inferred from homology"/>
<evidence type="ECO:0000256" key="6">
    <source>
        <dbReference type="ARBA" id="ARBA00022691"/>
    </source>
</evidence>
<dbReference type="PANTHER" id="PTHR45790:SF4">
    <property type="entry name" value="COBALT-PRECORRIN-4 C(11)-METHYLTRANSFERASE"/>
    <property type="match status" value="1"/>
</dbReference>
<keyword evidence="10" id="KW-1185">Reference proteome</keyword>
<keyword evidence="5 7" id="KW-0808">Transferase</keyword>
<dbReference type="NCBIfam" id="TIGR01465">
    <property type="entry name" value="cobM_cbiF"/>
    <property type="match status" value="1"/>
</dbReference>
<evidence type="ECO:0000256" key="1">
    <source>
        <dbReference type="ARBA" id="ARBA00004953"/>
    </source>
</evidence>
<evidence type="ECO:0000256" key="2">
    <source>
        <dbReference type="ARBA" id="ARBA00005879"/>
    </source>
</evidence>
<dbReference type="Gene3D" id="3.40.1010.10">
    <property type="entry name" value="Cobalt-precorrin-4 Transmethylase, Domain 1"/>
    <property type="match status" value="1"/>
</dbReference>
<keyword evidence="4 7" id="KW-0489">Methyltransferase</keyword>
<comment type="similarity">
    <text evidence="2 7">Belongs to the precorrin methyltransferase family.</text>
</comment>
<dbReference type="PROSITE" id="PS00839">
    <property type="entry name" value="SUMT_1"/>
    <property type="match status" value="1"/>
</dbReference>
<dbReference type="CDD" id="cd11641">
    <property type="entry name" value="Precorrin-4_C11-MT"/>
    <property type="match status" value="1"/>
</dbReference>
<dbReference type="STRING" id="1839936.SBU_001207"/>
<dbReference type="InterPro" id="IPR000878">
    <property type="entry name" value="4pyrrol_Mease"/>
</dbReference>
<dbReference type="Proteomes" id="UP000185779">
    <property type="component" value="Unassembled WGS sequence"/>
</dbReference>
<accession>A0A1F2P3Q7</accession>
<dbReference type="GO" id="GO:0032259">
    <property type="term" value="P:methylation"/>
    <property type="evidence" value="ECO:0007669"/>
    <property type="project" value="UniProtKB-KW"/>
</dbReference>
<evidence type="ECO:0000256" key="4">
    <source>
        <dbReference type="ARBA" id="ARBA00022603"/>
    </source>
</evidence>
<dbReference type="PANTHER" id="PTHR45790">
    <property type="entry name" value="SIROHEME SYNTHASE-RELATED"/>
    <property type="match status" value="1"/>
</dbReference>
<comment type="caution">
    <text evidence="9">The sequence shown here is derived from an EMBL/GenBank/DDBJ whole genome shotgun (WGS) entry which is preliminary data.</text>
</comment>
<gene>
    <name evidence="9" type="ORF">SBU_001207</name>
</gene>
<dbReference type="PROSITE" id="PS00840">
    <property type="entry name" value="SUMT_2"/>
    <property type="match status" value="1"/>
</dbReference>
<dbReference type="SUPFAM" id="SSF53790">
    <property type="entry name" value="Tetrapyrrole methylase"/>
    <property type="match status" value="1"/>
</dbReference>
<dbReference type="InterPro" id="IPR050161">
    <property type="entry name" value="Siro_Cobalamin_biosynth"/>
</dbReference>
<keyword evidence="3" id="KW-0169">Cobalamin biosynthesis</keyword>
<dbReference type="GO" id="GO:0046026">
    <property type="term" value="F:precorrin-4 C11-methyltransferase activity"/>
    <property type="evidence" value="ECO:0007669"/>
    <property type="project" value="InterPro"/>
</dbReference>
<sequence length="233" mass="25521">MMKIHFVGAGPGDKGLITLKGKELLEEADLVVYTGSLINPDVLEYSNGEKVNSFGMKLEEIIDLMVGAVMEGKKVVRLHSGDPSLYSAMYEQMLALKERGIDIEVVPGVSSLFASAAALKAELTLAGETVIITRPAGKTLEKDQIRELSRHRATLAIFLGVHRLREIVEAVEYPKDTPAAVVYKASWKDETVIKGTLEDIEEKVRAAGIERTAIVIIGDALSPKEYRRSHLYG</sequence>
<dbReference type="InterPro" id="IPR006362">
    <property type="entry name" value="Cbl_synth_CobM/CibF"/>
</dbReference>
<comment type="pathway">
    <text evidence="1">Cofactor biosynthesis; adenosylcobalamin biosynthesis.</text>
</comment>
<dbReference type="AlphaFoldDB" id="A0A1F2P3Q7"/>
<dbReference type="Gene3D" id="3.30.950.10">
    <property type="entry name" value="Methyltransferase, Cobalt-precorrin-4 Transmethylase, Domain 2"/>
    <property type="match status" value="1"/>
</dbReference>
<dbReference type="UniPathway" id="UPA00148"/>
<dbReference type="InterPro" id="IPR035996">
    <property type="entry name" value="4pyrrol_Methylase_sf"/>
</dbReference>
<dbReference type="PATRIC" id="fig|1839936.3.peg.1222"/>
<dbReference type="GO" id="GO:0009236">
    <property type="term" value="P:cobalamin biosynthetic process"/>
    <property type="evidence" value="ECO:0007669"/>
    <property type="project" value="UniProtKB-UniPathway"/>
</dbReference>
<evidence type="ECO:0000259" key="8">
    <source>
        <dbReference type="Pfam" id="PF00590"/>
    </source>
</evidence>
<organism evidence="9 10">
    <name type="scientific">Candidatus Syntropharchaeum butanivorans</name>
    <dbReference type="NCBI Taxonomy" id="1839936"/>
    <lineage>
        <taxon>Archaea</taxon>
        <taxon>Methanobacteriati</taxon>
        <taxon>Methanobacteriota</taxon>
        <taxon>Stenosarchaea group</taxon>
        <taxon>Methanomicrobia</taxon>
        <taxon>Methanosarcinales</taxon>
        <taxon>ANME-2 cluster</taxon>
        <taxon>Candidatus Syntropharchaeum</taxon>
    </lineage>
</organism>
<name>A0A1F2P3Q7_9EURY</name>
<evidence type="ECO:0000313" key="10">
    <source>
        <dbReference type="Proteomes" id="UP000185779"/>
    </source>
</evidence>
<evidence type="ECO:0000256" key="3">
    <source>
        <dbReference type="ARBA" id="ARBA00022573"/>
    </source>
</evidence>
<protein>
    <submittedName>
        <fullName evidence="9">Cobalt-precorrin-4 C(11)-methyltransferase</fullName>
    </submittedName>
</protein>
<evidence type="ECO:0000256" key="5">
    <source>
        <dbReference type="ARBA" id="ARBA00022679"/>
    </source>
</evidence>
<keyword evidence="6" id="KW-0949">S-adenosyl-L-methionine</keyword>
<dbReference type="Pfam" id="PF00590">
    <property type="entry name" value="TP_methylase"/>
    <property type="match status" value="1"/>
</dbReference>
<reference evidence="9" key="1">
    <citation type="submission" date="2016-05" db="EMBL/GenBank/DDBJ databases">
        <title>Microbial consortia oxidize butane by reversing methanogenesis.</title>
        <authorList>
            <person name="Laso-Perez R."/>
            <person name="Richter M."/>
            <person name="Wegener G."/>
            <person name="Musat F."/>
        </authorList>
    </citation>
    <scope>NUCLEOTIDE SEQUENCE [LARGE SCALE GENOMIC DNA]</scope>
    <source>
        <strain evidence="9">BOX1</strain>
    </source>
</reference>
<feature type="domain" description="Tetrapyrrole methylase" evidence="8">
    <location>
        <begin position="3"/>
        <end position="200"/>
    </location>
</feature>
<dbReference type="InterPro" id="IPR003043">
    <property type="entry name" value="Uropor_MeTrfase_CS"/>
</dbReference>
<dbReference type="EMBL" id="LYOR01000006">
    <property type="protein sequence ID" value="OFV65798.1"/>
    <property type="molecule type" value="Genomic_DNA"/>
</dbReference>
<evidence type="ECO:0000313" key="9">
    <source>
        <dbReference type="EMBL" id="OFV65798.1"/>
    </source>
</evidence>
<dbReference type="InterPro" id="IPR014777">
    <property type="entry name" value="4pyrrole_Mease_sub1"/>
</dbReference>